<evidence type="ECO:0000313" key="1">
    <source>
        <dbReference type="EMBL" id="CAI8827769.1"/>
    </source>
</evidence>
<dbReference type="GO" id="GO:0032259">
    <property type="term" value="P:methylation"/>
    <property type="evidence" value="ECO:0007669"/>
    <property type="project" value="UniProtKB-KW"/>
</dbReference>
<dbReference type="SUPFAM" id="SSF53335">
    <property type="entry name" value="S-adenosyl-L-methionine-dependent methyltransferases"/>
    <property type="match status" value="1"/>
</dbReference>
<accession>A0ABN8X271</accession>
<gene>
    <name evidence="1" type="ORF">MSZNOR_2085</name>
</gene>
<keyword evidence="1" id="KW-0808">Transferase</keyword>
<dbReference type="CDD" id="cd02440">
    <property type="entry name" value="AdoMet_MTases"/>
    <property type="match status" value="1"/>
</dbReference>
<reference evidence="1 2" key="1">
    <citation type="submission" date="2023-03" db="EMBL/GenBank/DDBJ databases">
        <authorList>
            <person name="Pearce D."/>
        </authorList>
    </citation>
    <scope>NUCLEOTIDE SEQUENCE [LARGE SCALE GENOMIC DNA]</scope>
    <source>
        <strain evidence="1">Msz</strain>
    </source>
</reference>
<dbReference type="Gene3D" id="3.40.50.150">
    <property type="entry name" value="Vaccinia Virus protein VP39"/>
    <property type="match status" value="1"/>
</dbReference>
<proteinExistence type="predicted"/>
<protein>
    <submittedName>
        <fullName evidence="1">Demethylmenaquinone methyltransferase/2-methoxy-6-polyprenyl-1,4-benzoquinol methylase</fullName>
    </submittedName>
</protein>
<dbReference type="Proteomes" id="UP001162030">
    <property type="component" value="Chromosome"/>
</dbReference>
<sequence length="233" mass="26222">MDTHPGTVLAHRFFAGTGASYDTVVKLFTLGCDVWWKKRIVDAIPKDASYIVDQACGTGILTFKIARRFPSCRVTGVELRDEYLNIAKEKARALRLKNVDFLLGKAEDVRVDGPVDCITSSYLAKYAELRSLIRNAKAMLRPGGLLVMHDFACPKDPWFARFWAFYLQILQTVGPKFFPEWKTVFDELPCFLRQTTWLTELPEVLQENGFSPVRTETLTCGASALVTATKSAD</sequence>
<dbReference type="EMBL" id="OX458333">
    <property type="protein sequence ID" value="CAI8827769.1"/>
    <property type="molecule type" value="Genomic_DNA"/>
</dbReference>
<dbReference type="PANTHER" id="PTHR43591">
    <property type="entry name" value="METHYLTRANSFERASE"/>
    <property type="match status" value="1"/>
</dbReference>
<name>A0ABN8X271_9GAMM</name>
<dbReference type="InterPro" id="IPR029063">
    <property type="entry name" value="SAM-dependent_MTases_sf"/>
</dbReference>
<evidence type="ECO:0000313" key="2">
    <source>
        <dbReference type="Proteomes" id="UP001162030"/>
    </source>
</evidence>
<dbReference type="RefSeq" id="WP_026611845.1">
    <property type="nucleotide sequence ID" value="NZ_OX458333.1"/>
</dbReference>
<organism evidence="1 2">
    <name type="scientific">Methylocaldum szegediense</name>
    <dbReference type="NCBI Taxonomy" id="73780"/>
    <lineage>
        <taxon>Bacteria</taxon>
        <taxon>Pseudomonadati</taxon>
        <taxon>Pseudomonadota</taxon>
        <taxon>Gammaproteobacteria</taxon>
        <taxon>Methylococcales</taxon>
        <taxon>Methylococcaceae</taxon>
        <taxon>Methylocaldum</taxon>
    </lineage>
</organism>
<dbReference type="Pfam" id="PF01209">
    <property type="entry name" value="Ubie_methyltran"/>
    <property type="match status" value="1"/>
</dbReference>
<keyword evidence="1" id="KW-0489">Methyltransferase</keyword>
<dbReference type="GO" id="GO:0008168">
    <property type="term" value="F:methyltransferase activity"/>
    <property type="evidence" value="ECO:0007669"/>
    <property type="project" value="UniProtKB-KW"/>
</dbReference>
<keyword evidence="2" id="KW-1185">Reference proteome</keyword>